<gene>
    <name evidence="8" type="primary">APM3</name>
    <name evidence="8" type="ORF">CAAN4_F05160</name>
</gene>
<evidence type="ECO:0000256" key="2">
    <source>
        <dbReference type="ARBA" id="ARBA00022448"/>
    </source>
</evidence>
<feature type="compositionally biased region" description="Gly residues" evidence="6">
    <location>
        <begin position="180"/>
        <end position="190"/>
    </location>
</feature>
<feature type="region of interest" description="Disordered" evidence="6">
    <location>
        <begin position="179"/>
        <end position="201"/>
    </location>
</feature>
<dbReference type="PIRSF" id="PIRSF005992">
    <property type="entry name" value="Clathrin_mu"/>
    <property type="match status" value="1"/>
</dbReference>
<dbReference type="InterPro" id="IPR001392">
    <property type="entry name" value="Clathrin_mu"/>
</dbReference>
<feature type="domain" description="MHD" evidence="7">
    <location>
        <begin position="257"/>
        <end position="546"/>
    </location>
</feature>
<feature type="compositionally biased region" description="Low complexity" evidence="6">
    <location>
        <begin position="191"/>
        <end position="201"/>
    </location>
</feature>
<dbReference type="SUPFAM" id="SSF49447">
    <property type="entry name" value="Second domain of Mu2 adaptin subunit (ap50) of ap2 adaptor"/>
    <property type="match status" value="1"/>
</dbReference>
<dbReference type="InterPro" id="IPR050431">
    <property type="entry name" value="Adaptor_comp_med_subunit"/>
</dbReference>
<dbReference type="Gene3D" id="3.30.450.60">
    <property type="match status" value="1"/>
</dbReference>
<evidence type="ECO:0000259" key="7">
    <source>
        <dbReference type="PROSITE" id="PS51072"/>
    </source>
</evidence>
<name>A0ABP0EF91_9ASCO</name>
<comment type="similarity">
    <text evidence="5">Belongs to the adaptor complexes medium subunit family.</text>
</comment>
<evidence type="ECO:0000256" key="5">
    <source>
        <dbReference type="PIRNR" id="PIRNR005992"/>
    </source>
</evidence>
<evidence type="ECO:0000256" key="4">
    <source>
        <dbReference type="ARBA" id="ARBA00023136"/>
    </source>
</evidence>
<evidence type="ECO:0000256" key="6">
    <source>
        <dbReference type="SAM" id="MobiDB-lite"/>
    </source>
</evidence>
<dbReference type="Pfam" id="PF00928">
    <property type="entry name" value="Adap_comp_sub"/>
    <property type="match status" value="1"/>
</dbReference>
<keyword evidence="2 5" id="KW-0813">Transport</keyword>
<keyword evidence="3 5" id="KW-0653">Protein transport</keyword>
<dbReference type="InterPro" id="IPR028565">
    <property type="entry name" value="MHD"/>
</dbReference>
<evidence type="ECO:0000256" key="1">
    <source>
        <dbReference type="ARBA" id="ARBA00004308"/>
    </source>
</evidence>
<comment type="subcellular location">
    <subcellularLocation>
        <location evidence="1">Endomembrane system</location>
    </subcellularLocation>
</comment>
<reference evidence="8 9" key="1">
    <citation type="submission" date="2024-01" db="EMBL/GenBank/DDBJ databases">
        <authorList>
            <consortium name="Genoscope - CEA"/>
            <person name="William W."/>
        </authorList>
    </citation>
    <scope>NUCLEOTIDE SEQUENCE [LARGE SCALE GENOMIC DNA]</scope>
    <source>
        <strain evidence="8 9">29B2s-10</strain>
    </source>
</reference>
<proteinExistence type="inferred from homology"/>
<dbReference type="PROSITE" id="PS51072">
    <property type="entry name" value="MHD"/>
    <property type="match status" value="1"/>
</dbReference>
<protein>
    <submittedName>
        <fullName evidence="8">AP-3 complex subunit mu</fullName>
    </submittedName>
</protein>
<dbReference type="InterPro" id="IPR036168">
    <property type="entry name" value="AP2_Mu_C_sf"/>
</dbReference>
<accession>A0ABP0EF91</accession>
<dbReference type="SUPFAM" id="SSF64356">
    <property type="entry name" value="SNARE-like"/>
    <property type="match status" value="1"/>
</dbReference>
<sequence>MIEALYIADTTNTLVFEYLISRSAPSFKSLWGVIETNIPTTGSELEFDSVVPFIKINQDYFVCYQNTSSLTVYVLCSTEQNPNPLGPIVFVTRLLAAMEDYFGSPLAVSKIDANNDTLYLLINEMVDDGIPVVTDANQLRDLIPFKSLLSRILTTTNELASAKSLGALAGSMSSTKSGPSFGGAGSGTLHGNGSLHSGSNSGSSFGTGSGLSFASATPWRKSNVKYTNNEMFVDIIETINVILRPTRNSSKASKLASSSSAFYSTSGLQGGGTSKLVAVTGTIDGQIEFTSHLTGIPDLQLSLQTPYGVEISGTSFHQCIRSPLERWSSKNGGVLSFIPADGKSTLMTYQVDLSASNNTSQIGLVDVEFTTGLGAHQNEFEVKLFIKQNKGTTKIEDFTVQVVCPALTEEPSSTIRSGRVTHGDFSYRGHGVGEWNLRGLSTGVQPILRGSITGGALDSDDDLILSKESDVDRGSAASTPTNSSQAPGSTALQPEYLRLSYNTKGHVPSGLKVESLKLISARGMGEAVKPYKGVKYITRTGEYIVRR</sequence>
<dbReference type="Proteomes" id="UP001497600">
    <property type="component" value="Chromosome F"/>
</dbReference>
<dbReference type="EMBL" id="OZ004258">
    <property type="protein sequence ID" value="CAK7912044.1"/>
    <property type="molecule type" value="Genomic_DNA"/>
</dbReference>
<feature type="region of interest" description="Disordered" evidence="6">
    <location>
        <begin position="470"/>
        <end position="491"/>
    </location>
</feature>
<organism evidence="8 9">
    <name type="scientific">[Candida] anglica</name>
    <dbReference type="NCBI Taxonomy" id="148631"/>
    <lineage>
        <taxon>Eukaryota</taxon>
        <taxon>Fungi</taxon>
        <taxon>Dikarya</taxon>
        <taxon>Ascomycota</taxon>
        <taxon>Saccharomycotina</taxon>
        <taxon>Pichiomycetes</taxon>
        <taxon>Debaryomycetaceae</taxon>
        <taxon>Kurtzmaniella</taxon>
    </lineage>
</organism>
<dbReference type="PANTHER" id="PTHR10529">
    <property type="entry name" value="AP COMPLEX SUBUNIT MU"/>
    <property type="match status" value="1"/>
</dbReference>
<dbReference type="CDD" id="cd09252">
    <property type="entry name" value="AP-3_Mu3_Cterm"/>
    <property type="match status" value="1"/>
</dbReference>
<dbReference type="Gene3D" id="2.60.40.1170">
    <property type="entry name" value="Mu homology domain, subdomain B"/>
    <property type="match status" value="2"/>
</dbReference>
<evidence type="ECO:0000256" key="3">
    <source>
        <dbReference type="ARBA" id="ARBA00022927"/>
    </source>
</evidence>
<evidence type="ECO:0000313" key="8">
    <source>
        <dbReference type="EMBL" id="CAK7912044.1"/>
    </source>
</evidence>
<keyword evidence="9" id="KW-1185">Reference proteome</keyword>
<dbReference type="InterPro" id="IPR011012">
    <property type="entry name" value="Longin-like_dom_sf"/>
</dbReference>
<feature type="compositionally biased region" description="Polar residues" evidence="6">
    <location>
        <begin position="476"/>
        <end position="491"/>
    </location>
</feature>
<keyword evidence="4" id="KW-0472">Membrane</keyword>
<evidence type="ECO:0000313" key="9">
    <source>
        <dbReference type="Proteomes" id="UP001497600"/>
    </source>
</evidence>